<proteinExistence type="predicted"/>
<dbReference type="OrthoDB" id="9767366at2"/>
<reference evidence="2 3" key="1">
    <citation type="submission" date="2016-02" db="EMBL/GenBank/DDBJ databases">
        <title>Genome sequence of Clostridium thermobutyricum DSM 4928.</title>
        <authorList>
            <person name="Poehlein A."/>
            <person name="Daniel R."/>
        </authorList>
    </citation>
    <scope>NUCLEOTIDE SEQUENCE [LARGE SCALE GENOMIC DNA]</scope>
    <source>
        <strain evidence="2 3">DSM 4928</strain>
    </source>
</reference>
<dbReference type="PANTHER" id="PTHR22642">
    <property type="entry name" value="IMIDAZOLONEPROPIONASE"/>
    <property type="match status" value="1"/>
</dbReference>
<gene>
    <name evidence="2" type="ORF">CLTHE_21490</name>
</gene>
<dbReference type="AlphaFoldDB" id="A0A1V4STJ7"/>
<keyword evidence="2" id="KW-0378">Hydrolase</keyword>
<sequence>MLKLFAEEKLLKIDVVGYIDLENYRNIYQNHSKDYVYNNHFRLGGYKIFLDRSPKGKTAWMKEPYEHSKERGYPVHSDEDIYELISNALEDYAQLLAHCNGDAAAEQYVKQFTRVKENHSYIDSYRPVMIHAQLVKEEELTKMKRISMIPSFLLRIHIIVEIFIWQI</sequence>
<evidence type="ECO:0000259" key="1">
    <source>
        <dbReference type="Pfam" id="PF07969"/>
    </source>
</evidence>
<dbReference type="Pfam" id="PF07969">
    <property type="entry name" value="Amidohydro_3"/>
    <property type="match status" value="1"/>
</dbReference>
<evidence type="ECO:0000313" key="3">
    <source>
        <dbReference type="Proteomes" id="UP000191448"/>
    </source>
</evidence>
<accession>A0A1V4STJ7</accession>
<protein>
    <submittedName>
        <fullName evidence="2">Amidohydrolase family protein</fullName>
    </submittedName>
</protein>
<dbReference type="Gene3D" id="3.20.20.140">
    <property type="entry name" value="Metal-dependent hydrolases"/>
    <property type="match status" value="1"/>
</dbReference>
<feature type="domain" description="Amidohydrolase 3" evidence="1">
    <location>
        <begin position="6"/>
        <end position="154"/>
    </location>
</feature>
<evidence type="ECO:0000313" key="2">
    <source>
        <dbReference type="EMBL" id="OPX47174.1"/>
    </source>
</evidence>
<dbReference type="InterPro" id="IPR013108">
    <property type="entry name" value="Amidohydro_3"/>
</dbReference>
<dbReference type="PANTHER" id="PTHR22642:SF2">
    <property type="entry name" value="PROTEIN LONG AFTER FAR-RED 3"/>
    <property type="match status" value="1"/>
</dbReference>
<name>A0A1V4STJ7_9CLOT</name>
<dbReference type="EMBL" id="LTAY01000056">
    <property type="protein sequence ID" value="OPX47174.1"/>
    <property type="molecule type" value="Genomic_DNA"/>
</dbReference>
<dbReference type="GO" id="GO:0016787">
    <property type="term" value="F:hydrolase activity"/>
    <property type="evidence" value="ECO:0007669"/>
    <property type="project" value="UniProtKB-KW"/>
</dbReference>
<dbReference type="Proteomes" id="UP000191448">
    <property type="component" value="Unassembled WGS sequence"/>
</dbReference>
<comment type="caution">
    <text evidence="2">The sequence shown here is derived from an EMBL/GenBank/DDBJ whole genome shotgun (WGS) entry which is preliminary data.</text>
</comment>
<organism evidence="2 3">
    <name type="scientific">Clostridium thermobutyricum DSM 4928</name>
    <dbReference type="NCBI Taxonomy" id="1121339"/>
    <lineage>
        <taxon>Bacteria</taxon>
        <taxon>Bacillati</taxon>
        <taxon>Bacillota</taxon>
        <taxon>Clostridia</taxon>
        <taxon>Eubacteriales</taxon>
        <taxon>Clostridiaceae</taxon>
        <taxon>Clostridium</taxon>
    </lineage>
</organism>